<dbReference type="EMBL" id="AKOC01000009">
    <property type="protein sequence ID" value="EJB43741.1"/>
    <property type="molecule type" value="Genomic_DNA"/>
</dbReference>
<evidence type="ECO:0000313" key="1">
    <source>
        <dbReference type="EMBL" id="EJB43741.1"/>
    </source>
</evidence>
<dbReference type="PATRIC" id="fig|992034.3.peg.784"/>
<proteinExistence type="predicted"/>
<accession>I9RB63</accession>
<sequence>MKSPKSALKNAELNQVKNVLTPQIHNGVYSFRDDAYRSEY</sequence>
<evidence type="ECO:0000313" key="2">
    <source>
        <dbReference type="Proteomes" id="UP000005483"/>
    </source>
</evidence>
<organism evidence="1 2">
    <name type="scientific">Helicobacter pylori Hp A-9</name>
    <dbReference type="NCBI Taxonomy" id="992034"/>
    <lineage>
        <taxon>Bacteria</taxon>
        <taxon>Pseudomonadati</taxon>
        <taxon>Campylobacterota</taxon>
        <taxon>Epsilonproteobacteria</taxon>
        <taxon>Campylobacterales</taxon>
        <taxon>Helicobacteraceae</taxon>
        <taxon>Helicobacter</taxon>
    </lineage>
</organism>
<reference evidence="1 2" key="1">
    <citation type="submission" date="2012-04" db="EMBL/GenBank/DDBJ databases">
        <title>Genome sequence of Helicobacter pylori Hp A-9.</title>
        <authorList>
            <person name="Blanchard T.G."/>
            <person name="Czinn S.J."/>
            <person name="McCracken C."/>
            <person name="Abolude K."/>
            <person name="Maroo A."/>
            <person name="Santana-Cruz I."/>
            <person name="Tallon L.J."/>
            <person name="Ficke F.W.F."/>
        </authorList>
    </citation>
    <scope>NUCLEOTIDE SEQUENCE [LARGE SCALE GENOMIC DNA]</scope>
    <source>
        <strain evidence="1 2">Hp A-9</strain>
    </source>
</reference>
<dbReference type="AlphaFoldDB" id="I9RB63"/>
<protein>
    <submittedName>
        <fullName evidence="1">Uncharacterized protein</fullName>
    </submittedName>
</protein>
<gene>
    <name evidence="1" type="ORF">HPHPA9_0818</name>
</gene>
<name>I9RB63_HELPX</name>
<comment type="caution">
    <text evidence="1">The sequence shown here is derived from an EMBL/GenBank/DDBJ whole genome shotgun (WGS) entry which is preliminary data.</text>
</comment>
<dbReference type="Proteomes" id="UP000005483">
    <property type="component" value="Unassembled WGS sequence"/>
</dbReference>